<dbReference type="STRING" id="1209931.A0A135UI46"/>
<comment type="caution">
    <text evidence="1">The sequence shown here is derived from an EMBL/GenBank/DDBJ whole genome shotgun (WGS) entry which is preliminary data.</text>
</comment>
<evidence type="ECO:0000313" key="2">
    <source>
        <dbReference type="Proteomes" id="UP000070121"/>
    </source>
</evidence>
<dbReference type="PANTHER" id="PTHR10622:SF10">
    <property type="entry name" value="HET DOMAIN-CONTAINING PROTEIN"/>
    <property type="match status" value="1"/>
</dbReference>
<proteinExistence type="predicted"/>
<sequence length="71" mass="7865">MSIRLIDTETLQLKSFASSHAPAYAILSHTWAENEEVGLQELTQIGETPNHKASRKSGYEKIIVLVSPLSQ</sequence>
<evidence type="ECO:0000313" key="1">
    <source>
        <dbReference type="EMBL" id="KXH60073.1"/>
    </source>
</evidence>
<accession>A0A135UI46</accession>
<dbReference type="OrthoDB" id="194358at2759"/>
<gene>
    <name evidence="1" type="ORF">CSAL01_07042</name>
</gene>
<dbReference type="EMBL" id="JFFI01001432">
    <property type="protein sequence ID" value="KXH60073.1"/>
    <property type="molecule type" value="Genomic_DNA"/>
</dbReference>
<dbReference type="PANTHER" id="PTHR10622">
    <property type="entry name" value="HET DOMAIN-CONTAINING PROTEIN"/>
    <property type="match status" value="1"/>
</dbReference>
<reference evidence="1 2" key="1">
    <citation type="submission" date="2014-02" db="EMBL/GenBank/DDBJ databases">
        <title>The genome sequence of Colletotrichum salicis CBS 607.94.</title>
        <authorList>
            <person name="Baroncelli R."/>
            <person name="Thon M.R."/>
        </authorList>
    </citation>
    <scope>NUCLEOTIDE SEQUENCE [LARGE SCALE GENOMIC DNA]</scope>
    <source>
        <strain evidence="1 2">CBS 607.94</strain>
    </source>
</reference>
<dbReference type="AlphaFoldDB" id="A0A135UI46"/>
<dbReference type="Proteomes" id="UP000070121">
    <property type="component" value="Unassembled WGS sequence"/>
</dbReference>
<organism evidence="1 2">
    <name type="scientific">Colletotrichum salicis</name>
    <dbReference type="NCBI Taxonomy" id="1209931"/>
    <lineage>
        <taxon>Eukaryota</taxon>
        <taxon>Fungi</taxon>
        <taxon>Dikarya</taxon>
        <taxon>Ascomycota</taxon>
        <taxon>Pezizomycotina</taxon>
        <taxon>Sordariomycetes</taxon>
        <taxon>Hypocreomycetidae</taxon>
        <taxon>Glomerellales</taxon>
        <taxon>Glomerellaceae</taxon>
        <taxon>Colletotrichum</taxon>
        <taxon>Colletotrichum acutatum species complex</taxon>
    </lineage>
</organism>
<keyword evidence="2" id="KW-1185">Reference proteome</keyword>
<protein>
    <submittedName>
        <fullName evidence="1">Uncharacterized protein</fullName>
    </submittedName>
</protein>
<name>A0A135UI46_9PEZI</name>
<feature type="non-terminal residue" evidence="1">
    <location>
        <position position="71"/>
    </location>
</feature>